<evidence type="ECO:0000259" key="10">
    <source>
        <dbReference type="Pfam" id="PF00561"/>
    </source>
</evidence>
<dbReference type="Pfam" id="PF08241">
    <property type="entry name" value="Methyltransf_11"/>
    <property type="match status" value="1"/>
</dbReference>
<comment type="catalytic activity">
    <reaction evidence="1 9">
        <text>malonyl-[ACP] + S-adenosyl-L-methionine = malonyl-[ACP] methyl ester + S-adenosyl-L-homocysteine</text>
        <dbReference type="Rhea" id="RHEA:17105"/>
        <dbReference type="Rhea" id="RHEA-COMP:9623"/>
        <dbReference type="Rhea" id="RHEA-COMP:9954"/>
        <dbReference type="ChEBI" id="CHEBI:57856"/>
        <dbReference type="ChEBI" id="CHEBI:59789"/>
        <dbReference type="ChEBI" id="CHEBI:78449"/>
        <dbReference type="ChEBI" id="CHEBI:78845"/>
        <dbReference type="EC" id="2.1.1.197"/>
    </reaction>
</comment>
<name>A0A927BYN9_9GAMM</name>
<dbReference type="GO" id="GO:0008757">
    <property type="term" value="F:S-adenosylmethionine-dependent methyltransferase activity"/>
    <property type="evidence" value="ECO:0007669"/>
    <property type="project" value="InterPro"/>
</dbReference>
<dbReference type="InterPro" id="IPR000073">
    <property type="entry name" value="AB_hydrolase_1"/>
</dbReference>
<dbReference type="CDD" id="cd02440">
    <property type="entry name" value="AdoMet_MTases"/>
    <property type="match status" value="1"/>
</dbReference>
<keyword evidence="13" id="KW-1185">Reference proteome</keyword>
<proteinExistence type="inferred from homology"/>
<feature type="domain" description="Methyltransferase type 11" evidence="11">
    <location>
        <begin position="316"/>
        <end position="411"/>
    </location>
</feature>
<evidence type="ECO:0000256" key="7">
    <source>
        <dbReference type="ARBA" id="ARBA00022756"/>
    </source>
</evidence>
<dbReference type="GO" id="GO:0032259">
    <property type="term" value="P:methylation"/>
    <property type="evidence" value="ECO:0007669"/>
    <property type="project" value="UniProtKB-KW"/>
</dbReference>
<organism evidence="12 13">
    <name type="scientific">Spongiibacter pelagi</name>
    <dbReference type="NCBI Taxonomy" id="2760804"/>
    <lineage>
        <taxon>Bacteria</taxon>
        <taxon>Pseudomonadati</taxon>
        <taxon>Pseudomonadota</taxon>
        <taxon>Gammaproteobacteria</taxon>
        <taxon>Cellvibrionales</taxon>
        <taxon>Spongiibacteraceae</taxon>
        <taxon>Spongiibacter</taxon>
    </lineage>
</organism>
<dbReference type="SUPFAM" id="SSF53335">
    <property type="entry name" value="S-adenosyl-L-methionine-dependent methyltransferases"/>
    <property type="match status" value="1"/>
</dbReference>
<protein>
    <recommendedName>
        <fullName evidence="3 9">Malonyl-[acyl-carrier protein] O-methyltransferase</fullName>
        <shortName evidence="9">Malonyl-ACP O-methyltransferase</shortName>
        <ecNumber evidence="3 9">2.1.1.197</ecNumber>
    </recommendedName>
    <alternativeName>
        <fullName evidence="9">Biotin synthesis protein BioC</fullName>
    </alternativeName>
</protein>
<gene>
    <name evidence="9 12" type="primary">bioC</name>
    <name evidence="12" type="ORF">IB286_03190</name>
</gene>
<dbReference type="InterPro" id="IPR050602">
    <property type="entry name" value="Malonyl-ACP_OMT"/>
</dbReference>
<keyword evidence="5 9" id="KW-0808">Transferase</keyword>
<evidence type="ECO:0000256" key="2">
    <source>
        <dbReference type="ARBA" id="ARBA00004746"/>
    </source>
</evidence>
<dbReference type="PANTHER" id="PTHR13090:SF1">
    <property type="entry name" value="ARGININE-HYDROXYLASE NDUFAF5, MITOCHONDRIAL"/>
    <property type="match status" value="1"/>
</dbReference>
<accession>A0A927BYN9</accession>
<evidence type="ECO:0000259" key="11">
    <source>
        <dbReference type="Pfam" id="PF08241"/>
    </source>
</evidence>
<dbReference type="PANTHER" id="PTHR13090">
    <property type="entry name" value="ARGININE-HYDROXYLASE NDUFAF5, MITOCHONDRIAL"/>
    <property type="match status" value="1"/>
</dbReference>
<sequence length="534" mass="59244">MMRPYCERVAAFSATAPELVLLHGWGSDSHVWRSLLPSLRQHFHITLIDLPLDQAEAPETALLPLLPARAIYLGWSLGGMLATRIAARYPERVSALITVASNACFVASGAWPSAMPANTFEEFAALLEQNPAKTQRRFELLQLHGDPQAKAIKSVLQHLPKRQTPWSQAQLANGLAWLREWDHRAFLKEISRPGLHLFGEQDALVPVAAVEAIAEIKPAHQVSTIADCAHIPFLSQQPIFLETVIRFLKEAGVLMADAHAGKPLAQNRVFKRDVARSFSRAAQSYDGLAYLQQQVEARLLNAVNKADAGAYNSVMDLGSGTGHALPKLQRLSACQRLFAVDLAEGMLRYSRDQHEDLPNVFWLGGDAEDLPIADDSIDLVFSNFSLQWCRNLPALYSEIARVLKPGGKAFITTLGPQTLFELKAAWQQVDALVHVNRFAERAELEQAVTASGLHCDGLTENIDVLRYEKLSELTRELKGIGAHNVNDGRPAGLTGRRQLRELQDAYEQFRDEQGRLPASYQVWSLELNKPDVEA</sequence>
<dbReference type="GO" id="GO:0009102">
    <property type="term" value="P:biotin biosynthetic process"/>
    <property type="evidence" value="ECO:0007669"/>
    <property type="project" value="UniProtKB-UniRule"/>
</dbReference>
<comment type="function">
    <text evidence="8 9">Converts the free carboxyl group of a malonyl-thioester to its methyl ester by transfer of a methyl group from S-adenosyl-L-methionine (SAM). It allows to synthesize pimeloyl-ACP via the fatty acid synthetic pathway.</text>
</comment>
<evidence type="ECO:0000313" key="12">
    <source>
        <dbReference type="EMBL" id="MBD2857998.1"/>
    </source>
</evidence>
<evidence type="ECO:0000256" key="5">
    <source>
        <dbReference type="ARBA" id="ARBA00022679"/>
    </source>
</evidence>
<dbReference type="PRINTS" id="PR00111">
    <property type="entry name" value="ABHYDROLASE"/>
</dbReference>
<dbReference type="AlphaFoldDB" id="A0A927BYN9"/>
<dbReference type="NCBIfam" id="TIGR02072">
    <property type="entry name" value="BioC"/>
    <property type="match status" value="1"/>
</dbReference>
<dbReference type="InterPro" id="IPR029063">
    <property type="entry name" value="SAM-dependent_MTases_sf"/>
</dbReference>
<dbReference type="Gene3D" id="3.40.50.150">
    <property type="entry name" value="Vaccinia Virus protein VP39"/>
    <property type="match status" value="1"/>
</dbReference>
<dbReference type="Pfam" id="PF00561">
    <property type="entry name" value="Abhydrolase_1"/>
    <property type="match status" value="1"/>
</dbReference>
<evidence type="ECO:0000256" key="6">
    <source>
        <dbReference type="ARBA" id="ARBA00022691"/>
    </source>
</evidence>
<dbReference type="GO" id="GO:0102130">
    <property type="term" value="F:malonyl-CoA methyltransferase activity"/>
    <property type="evidence" value="ECO:0007669"/>
    <property type="project" value="UniProtKB-EC"/>
</dbReference>
<comment type="caution">
    <text evidence="12">The sequence shown here is derived from an EMBL/GenBank/DDBJ whole genome shotgun (WGS) entry which is preliminary data.</text>
</comment>
<dbReference type="Gene3D" id="3.40.50.1820">
    <property type="entry name" value="alpha/beta hydrolase"/>
    <property type="match status" value="1"/>
</dbReference>
<evidence type="ECO:0000256" key="8">
    <source>
        <dbReference type="ARBA" id="ARBA00025006"/>
    </source>
</evidence>
<evidence type="ECO:0000256" key="3">
    <source>
        <dbReference type="ARBA" id="ARBA00012327"/>
    </source>
</evidence>
<comment type="pathway">
    <text evidence="2 9">Cofactor biosynthesis; biotin biosynthesis.</text>
</comment>
<keyword evidence="7 9" id="KW-0093">Biotin biosynthesis</keyword>
<dbReference type="GO" id="GO:0010340">
    <property type="term" value="F:carboxyl-O-methyltransferase activity"/>
    <property type="evidence" value="ECO:0007669"/>
    <property type="project" value="UniProtKB-UniRule"/>
</dbReference>
<keyword evidence="6 9" id="KW-0949">S-adenosyl-L-methionine</keyword>
<keyword evidence="4 9" id="KW-0489">Methyltransferase</keyword>
<dbReference type="EMBL" id="JACXLD010000001">
    <property type="protein sequence ID" value="MBD2857998.1"/>
    <property type="molecule type" value="Genomic_DNA"/>
</dbReference>
<comment type="similarity">
    <text evidence="9">Belongs to the methyltransferase superfamily.</text>
</comment>
<dbReference type="Proteomes" id="UP000610558">
    <property type="component" value="Unassembled WGS sequence"/>
</dbReference>
<evidence type="ECO:0000256" key="4">
    <source>
        <dbReference type="ARBA" id="ARBA00022603"/>
    </source>
</evidence>
<evidence type="ECO:0000256" key="9">
    <source>
        <dbReference type="HAMAP-Rule" id="MF_00835"/>
    </source>
</evidence>
<dbReference type="InterPro" id="IPR013216">
    <property type="entry name" value="Methyltransf_11"/>
</dbReference>
<evidence type="ECO:0000256" key="1">
    <source>
        <dbReference type="ARBA" id="ARBA00000852"/>
    </source>
</evidence>
<dbReference type="InterPro" id="IPR011814">
    <property type="entry name" value="BioC"/>
</dbReference>
<dbReference type="SUPFAM" id="SSF53474">
    <property type="entry name" value="alpha/beta-Hydrolases"/>
    <property type="match status" value="1"/>
</dbReference>
<feature type="domain" description="AB hydrolase-1" evidence="10">
    <location>
        <begin position="59"/>
        <end position="234"/>
    </location>
</feature>
<dbReference type="InterPro" id="IPR029058">
    <property type="entry name" value="AB_hydrolase_fold"/>
</dbReference>
<evidence type="ECO:0000313" key="13">
    <source>
        <dbReference type="Proteomes" id="UP000610558"/>
    </source>
</evidence>
<dbReference type="HAMAP" id="MF_00835">
    <property type="entry name" value="BioC"/>
    <property type="match status" value="1"/>
</dbReference>
<reference evidence="12" key="1">
    <citation type="submission" date="2020-09" db="EMBL/GenBank/DDBJ databases">
        <authorList>
            <person name="Yoon J.-W."/>
        </authorList>
    </citation>
    <scope>NUCLEOTIDE SEQUENCE</scope>
    <source>
        <strain evidence="12">KMU-158</strain>
    </source>
</reference>
<dbReference type="EC" id="2.1.1.197" evidence="3 9"/>